<dbReference type="Gene3D" id="3.40.50.2300">
    <property type="match status" value="1"/>
</dbReference>
<comment type="function">
    <text evidence="2">May play the central regulatory role in sporulation. It may be an element of the effector pathway responsible for the activation of sporulation genes in response to nutritional stress. Spo0A may act in concert with spo0H (a sigma factor) to control the expression of some genes that are critical to the sporulation process.</text>
</comment>
<keyword evidence="3" id="KW-0597">Phosphoprotein</keyword>
<organism evidence="5 6">
    <name type="scientific">Natronincola ferrireducens</name>
    <dbReference type="NCBI Taxonomy" id="393762"/>
    <lineage>
        <taxon>Bacteria</taxon>
        <taxon>Bacillati</taxon>
        <taxon>Bacillota</taxon>
        <taxon>Clostridia</taxon>
        <taxon>Peptostreptococcales</taxon>
        <taxon>Natronincolaceae</taxon>
        <taxon>Natronincola</taxon>
    </lineage>
</organism>
<dbReference type="Proteomes" id="UP000198718">
    <property type="component" value="Unassembled WGS sequence"/>
</dbReference>
<evidence type="ECO:0000313" key="6">
    <source>
        <dbReference type="Proteomes" id="UP000198718"/>
    </source>
</evidence>
<feature type="domain" description="Response regulatory" evidence="4">
    <location>
        <begin position="3"/>
        <end position="117"/>
    </location>
</feature>
<dbReference type="RefSeq" id="WP_090553761.1">
    <property type="nucleotide sequence ID" value="NZ_FNFP01000005.1"/>
</dbReference>
<evidence type="ECO:0000256" key="3">
    <source>
        <dbReference type="PROSITE-ProRule" id="PRU00169"/>
    </source>
</evidence>
<dbReference type="SMART" id="SM00448">
    <property type="entry name" value="REC"/>
    <property type="match status" value="1"/>
</dbReference>
<dbReference type="OrthoDB" id="9759232at2"/>
<evidence type="ECO:0000256" key="2">
    <source>
        <dbReference type="ARBA" id="ARBA00024867"/>
    </source>
</evidence>
<reference evidence="5 6" key="1">
    <citation type="submission" date="2016-10" db="EMBL/GenBank/DDBJ databases">
        <authorList>
            <person name="de Groot N.N."/>
        </authorList>
    </citation>
    <scope>NUCLEOTIDE SEQUENCE [LARGE SCALE GENOMIC DNA]</scope>
    <source>
        <strain evidence="5 6">DSM 18346</strain>
    </source>
</reference>
<dbReference type="InterPro" id="IPR051271">
    <property type="entry name" value="2C-system_Tx_regulators"/>
</dbReference>
<protein>
    <recommendedName>
        <fullName evidence="1">Stage 0 sporulation protein A homolog</fullName>
    </recommendedName>
</protein>
<evidence type="ECO:0000259" key="4">
    <source>
        <dbReference type="PROSITE" id="PS50110"/>
    </source>
</evidence>
<dbReference type="STRING" id="393762.SAMN05660472_02220"/>
<evidence type="ECO:0000256" key="1">
    <source>
        <dbReference type="ARBA" id="ARBA00018672"/>
    </source>
</evidence>
<dbReference type="PANTHER" id="PTHR45526:SF1">
    <property type="entry name" value="TRANSCRIPTIONAL REGULATORY PROTEIN DCUR-RELATED"/>
    <property type="match status" value="1"/>
</dbReference>
<feature type="modified residue" description="4-aspartylphosphate" evidence="3">
    <location>
        <position position="52"/>
    </location>
</feature>
<gene>
    <name evidence="5" type="ORF">SAMN05660472_02220</name>
</gene>
<sequence>MEKILIIDDNKDILQGLGEICKLKNWEPHLANNVNKGLAVLKAETIDIIIIDYHMPLINGLIGVKKIREIYKDIPIIVLTVDEDQELADKFLLAGANDFALKPIKIPDFLSRISVHLRHSKVHQGHKIQQQYPKGINEYTVEAIKEYMKNKKEAMTIDEVSEATGYAYQTTHRYINYLIEVNVVEIAQSIGKRGRPKQKYRYI</sequence>
<name>A0A1G9FRC0_9FIRM</name>
<accession>A0A1G9FRC0</accession>
<keyword evidence="6" id="KW-1185">Reference proteome</keyword>
<dbReference type="CDD" id="cd00156">
    <property type="entry name" value="REC"/>
    <property type="match status" value="1"/>
</dbReference>
<dbReference type="PROSITE" id="PS50110">
    <property type="entry name" value="RESPONSE_REGULATORY"/>
    <property type="match status" value="1"/>
</dbReference>
<dbReference type="AlphaFoldDB" id="A0A1G9FRC0"/>
<dbReference type="EMBL" id="FNFP01000005">
    <property type="protein sequence ID" value="SDK90885.1"/>
    <property type="molecule type" value="Genomic_DNA"/>
</dbReference>
<dbReference type="InterPro" id="IPR011006">
    <property type="entry name" value="CheY-like_superfamily"/>
</dbReference>
<proteinExistence type="predicted"/>
<dbReference type="GO" id="GO:0000156">
    <property type="term" value="F:phosphorelay response regulator activity"/>
    <property type="evidence" value="ECO:0007669"/>
    <property type="project" value="TreeGrafter"/>
</dbReference>
<dbReference type="Pfam" id="PF00072">
    <property type="entry name" value="Response_reg"/>
    <property type="match status" value="1"/>
</dbReference>
<dbReference type="InterPro" id="IPR001789">
    <property type="entry name" value="Sig_transdc_resp-reg_receiver"/>
</dbReference>
<dbReference type="SUPFAM" id="SSF52172">
    <property type="entry name" value="CheY-like"/>
    <property type="match status" value="1"/>
</dbReference>
<dbReference type="PANTHER" id="PTHR45526">
    <property type="entry name" value="TRANSCRIPTIONAL REGULATORY PROTEIN DPIA"/>
    <property type="match status" value="1"/>
</dbReference>
<evidence type="ECO:0000313" key="5">
    <source>
        <dbReference type="EMBL" id="SDK90885.1"/>
    </source>
</evidence>